<evidence type="ECO:0000313" key="1">
    <source>
        <dbReference type="EMBL" id="ELU01850.1"/>
    </source>
</evidence>
<name>R7U661_CAPTE</name>
<accession>R7U661</accession>
<reference evidence="1 3" key="2">
    <citation type="journal article" date="2013" name="Nature">
        <title>Insights into bilaterian evolution from three spiralian genomes.</title>
        <authorList>
            <person name="Simakov O."/>
            <person name="Marletaz F."/>
            <person name="Cho S.J."/>
            <person name="Edsinger-Gonzales E."/>
            <person name="Havlak P."/>
            <person name="Hellsten U."/>
            <person name="Kuo D.H."/>
            <person name="Larsson T."/>
            <person name="Lv J."/>
            <person name="Arendt D."/>
            <person name="Savage R."/>
            <person name="Osoegawa K."/>
            <person name="de Jong P."/>
            <person name="Grimwood J."/>
            <person name="Chapman J.A."/>
            <person name="Shapiro H."/>
            <person name="Aerts A."/>
            <person name="Otillar R.P."/>
            <person name="Terry A.Y."/>
            <person name="Boore J.L."/>
            <person name="Grigoriev I.V."/>
            <person name="Lindberg D.R."/>
            <person name="Seaver E.C."/>
            <person name="Weisblat D.A."/>
            <person name="Putnam N.H."/>
            <person name="Rokhsar D.S."/>
        </authorList>
    </citation>
    <scope>NUCLEOTIDE SEQUENCE</scope>
    <source>
        <strain evidence="1 3">I ESC-2004</strain>
    </source>
</reference>
<evidence type="ECO:0000313" key="3">
    <source>
        <dbReference type="Proteomes" id="UP000014760"/>
    </source>
</evidence>
<dbReference type="HOGENOM" id="CLU_1290050_0_0_1"/>
<protein>
    <submittedName>
        <fullName evidence="1 2">Uncharacterized protein</fullName>
    </submittedName>
</protein>
<dbReference type="EMBL" id="AMQN01001681">
    <property type="status" value="NOT_ANNOTATED_CDS"/>
    <property type="molecule type" value="Genomic_DNA"/>
</dbReference>
<organism evidence="1">
    <name type="scientific">Capitella teleta</name>
    <name type="common">Polychaete worm</name>
    <dbReference type="NCBI Taxonomy" id="283909"/>
    <lineage>
        <taxon>Eukaryota</taxon>
        <taxon>Metazoa</taxon>
        <taxon>Spiralia</taxon>
        <taxon>Lophotrochozoa</taxon>
        <taxon>Annelida</taxon>
        <taxon>Polychaeta</taxon>
        <taxon>Sedentaria</taxon>
        <taxon>Scolecida</taxon>
        <taxon>Capitellidae</taxon>
        <taxon>Capitella</taxon>
    </lineage>
</organism>
<sequence>MVVGNGQKEVSYRKLWIVKNAALQEAISATPLCDAKPSGSLKIWNAKQIRRKAERKWRKRYLQVHRDIYLKEKDKVKSLMAKAKTQYLQILIDGCGSDSKRFFAITSFPFNGPSSTLALQTGYVQTIASALNEFFIAKIDRIHETTQEEPAATHADQVLQYQIDSPLVNFLLVNNESLSMAMAQAKTKYCDLDPVPTQIPLLANLHLFYGTSYL</sequence>
<dbReference type="EnsemblMetazoa" id="CapteT191270">
    <property type="protein sequence ID" value="CapteP191270"/>
    <property type="gene ID" value="CapteG191270"/>
</dbReference>
<keyword evidence="3" id="KW-1185">Reference proteome</keyword>
<dbReference type="AlphaFoldDB" id="R7U661"/>
<gene>
    <name evidence="1" type="ORF">CAPTEDRAFT_191270</name>
</gene>
<proteinExistence type="predicted"/>
<dbReference type="Proteomes" id="UP000014760">
    <property type="component" value="Unassembled WGS sequence"/>
</dbReference>
<dbReference type="OrthoDB" id="10066052at2759"/>
<reference evidence="2" key="3">
    <citation type="submission" date="2015-06" db="UniProtKB">
        <authorList>
            <consortium name="EnsemblMetazoa"/>
        </authorList>
    </citation>
    <scope>IDENTIFICATION</scope>
</reference>
<evidence type="ECO:0000313" key="2">
    <source>
        <dbReference type="EnsemblMetazoa" id="CapteP191270"/>
    </source>
</evidence>
<reference evidence="3" key="1">
    <citation type="submission" date="2012-12" db="EMBL/GenBank/DDBJ databases">
        <authorList>
            <person name="Hellsten U."/>
            <person name="Grimwood J."/>
            <person name="Chapman J.A."/>
            <person name="Shapiro H."/>
            <person name="Aerts A."/>
            <person name="Otillar R.P."/>
            <person name="Terry A.Y."/>
            <person name="Boore J.L."/>
            <person name="Simakov O."/>
            <person name="Marletaz F."/>
            <person name="Cho S.-J."/>
            <person name="Edsinger-Gonzales E."/>
            <person name="Havlak P."/>
            <person name="Kuo D.-H."/>
            <person name="Larsson T."/>
            <person name="Lv J."/>
            <person name="Arendt D."/>
            <person name="Savage R."/>
            <person name="Osoegawa K."/>
            <person name="de Jong P."/>
            <person name="Lindberg D.R."/>
            <person name="Seaver E.C."/>
            <person name="Weisblat D.A."/>
            <person name="Putnam N.H."/>
            <person name="Grigoriev I.V."/>
            <person name="Rokhsar D.S."/>
        </authorList>
    </citation>
    <scope>NUCLEOTIDE SEQUENCE</scope>
    <source>
        <strain evidence="3">I ESC-2004</strain>
    </source>
</reference>
<dbReference type="EMBL" id="KB304598">
    <property type="protein sequence ID" value="ELU01850.1"/>
    <property type="molecule type" value="Genomic_DNA"/>
</dbReference>